<dbReference type="EMBL" id="LN650648">
    <property type="protein sequence ID" value="CEI71592.1"/>
    <property type="molecule type" value="Genomic_DNA"/>
</dbReference>
<dbReference type="Proteomes" id="UP000245695">
    <property type="component" value="Chromosome 1"/>
</dbReference>
<protein>
    <submittedName>
        <fullName evidence="2">Spore cortex protein YabQ (Spore_YabQ)</fullName>
    </submittedName>
</protein>
<keyword evidence="1" id="KW-1133">Transmembrane helix</keyword>
<dbReference type="InterPro" id="IPR019074">
    <property type="entry name" value="YabQ"/>
</dbReference>
<keyword evidence="1" id="KW-0812">Transmembrane</keyword>
<gene>
    <name evidence="2" type="ORF">FRIFI_0038</name>
</gene>
<feature type="transmembrane region" description="Helical" evidence="1">
    <location>
        <begin position="70"/>
        <end position="87"/>
    </location>
</feature>
<sequence>MTPFTQDASYFFATIYGGIVVGVLFDIYRVIKSNFKFIKYCSLVFDALFWILTTITVFITVNAIESFELRYYHFLALFIGFILYYNTISKFVLAIMNKVLYILTALIKNTTKYIVSILKNLYYVMIYTLHFLFDMIFYIPNMIVLINRGVKRKTLGKIKIRKKV</sequence>
<feature type="transmembrane region" description="Helical" evidence="1">
    <location>
        <begin position="99"/>
        <end position="118"/>
    </location>
</feature>
<feature type="transmembrane region" description="Helical" evidence="1">
    <location>
        <begin position="12"/>
        <end position="31"/>
    </location>
</feature>
<dbReference type="NCBIfam" id="TIGR02893">
    <property type="entry name" value="spore_yabQ"/>
    <property type="match status" value="1"/>
</dbReference>
<dbReference type="Pfam" id="PF09578">
    <property type="entry name" value="Spore_YabQ"/>
    <property type="match status" value="1"/>
</dbReference>
<evidence type="ECO:0000313" key="2">
    <source>
        <dbReference type="EMBL" id="CEI71592.1"/>
    </source>
</evidence>
<proteinExistence type="predicted"/>
<feature type="transmembrane region" description="Helical" evidence="1">
    <location>
        <begin position="124"/>
        <end position="146"/>
    </location>
</feature>
<accession>A0A2P2BME8</accession>
<evidence type="ECO:0000256" key="1">
    <source>
        <dbReference type="SAM" id="Phobius"/>
    </source>
</evidence>
<dbReference type="RefSeq" id="WP_092921437.1">
    <property type="nucleotide sequence ID" value="NZ_FJTZ01000005.1"/>
</dbReference>
<evidence type="ECO:0000313" key="3">
    <source>
        <dbReference type="Proteomes" id="UP000245695"/>
    </source>
</evidence>
<dbReference type="KEGG" id="rhom:FRIFI_0038"/>
<keyword evidence="1" id="KW-0472">Membrane</keyword>
<name>A0A2P2BME8_9FIRM</name>
<organism evidence="2 3">
    <name type="scientific">Romboutsia hominis</name>
    <dbReference type="NCBI Taxonomy" id="1507512"/>
    <lineage>
        <taxon>Bacteria</taxon>
        <taxon>Bacillati</taxon>
        <taxon>Bacillota</taxon>
        <taxon>Clostridia</taxon>
        <taxon>Peptostreptococcales</taxon>
        <taxon>Peptostreptococcaceae</taxon>
        <taxon>Romboutsia</taxon>
    </lineage>
</organism>
<dbReference type="AlphaFoldDB" id="A0A2P2BME8"/>
<keyword evidence="3" id="KW-1185">Reference proteome</keyword>
<feature type="transmembrane region" description="Helical" evidence="1">
    <location>
        <begin position="43"/>
        <end position="64"/>
    </location>
</feature>
<reference evidence="2 3" key="1">
    <citation type="submission" date="2014-09" db="EMBL/GenBank/DDBJ databases">
        <authorList>
            <person name="Hornung B.V."/>
        </authorList>
    </citation>
    <scope>NUCLEOTIDE SEQUENCE [LARGE SCALE GENOMIC DNA]</scope>
    <source>
        <strain evidence="2 3">FRIFI</strain>
    </source>
</reference>